<feature type="transmembrane region" description="Helical" evidence="9">
    <location>
        <begin position="800"/>
        <end position="820"/>
    </location>
</feature>
<feature type="transmembrane region" description="Helical" evidence="9">
    <location>
        <begin position="569"/>
        <end position="588"/>
    </location>
</feature>
<feature type="transmembrane region" description="Helical" evidence="9">
    <location>
        <begin position="24"/>
        <end position="44"/>
    </location>
</feature>
<feature type="transmembrane region" description="Helical" evidence="9">
    <location>
        <begin position="767"/>
        <end position="793"/>
    </location>
</feature>
<keyword evidence="6 9" id="KW-0472">Membrane</keyword>
<dbReference type="SUPFAM" id="SSF82866">
    <property type="entry name" value="Multidrug efflux transporter AcrB transmembrane domain"/>
    <property type="match status" value="2"/>
</dbReference>
<feature type="transmembrane region" description="Helical" evidence="9">
    <location>
        <begin position="308"/>
        <end position="329"/>
    </location>
</feature>
<organism evidence="11 12">
    <name type="scientific">Mesorhabditis belari</name>
    <dbReference type="NCBI Taxonomy" id="2138241"/>
    <lineage>
        <taxon>Eukaryota</taxon>
        <taxon>Metazoa</taxon>
        <taxon>Ecdysozoa</taxon>
        <taxon>Nematoda</taxon>
        <taxon>Chromadorea</taxon>
        <taxon>Rhabditida</taxon>
        <taxon>Rhabditina</taxon>
        <taxon>Rhabditomorpha</taxon>
        <taxon>Rhabditoidea</taxon>
        <taxon>Rhabditidae</taxon>
        <taxon>Mesorhabditinae</taxon>
        <taxon>Mesorhabditis</taxon>
    </lineage>
</organism>
<dbReference type="AlphaFoldDB" id="A0AAF3FIE7"/>
<feature type="transmembrane region" description="Helical" evidence="9">
    <location>
        <begin position="406"/>
        <end position="429"/>
    </location>
</feature>
<comment type="similarity">
    <text evidence="2">Belongs to the patched family.</text>
</comment>
<keyword evidence="5 9" id="KW-1133">Transmembrane helix</keyword>
<feature type="transmembrane region" description="Helical" evidence="9">
    <location>
        <begin position="872"/>
        <end position="895"/>
    </location>
</feature>
<dbReference type="PROSITE" id="PS50156">
    <property type="entry name" value="SSD"/>
    <property type="match status" value="1"/>
</dbReference>
<feature type="transmembrane region" description="Helical" evidence="9">
    <location>
        <begin position="265"/>
        <end position="287"/>
    </location>
</feature>
<evidence type="ECO:0000256" key="4">
    <source>
        <dbReference type="ARBA" id="ARBA00022692"/>
    </source>
</evidence>
<evidence type="ECO:0000256" key="9">
    <source>
        <dbReference type="SAM" id="Phobius"/>
    </source>
</evidence>
<feature type="transmembrane region" description="Helical" evidence="9">
    <location>
        <begin position="335"/>
        <end position="355"/>
    </location>
</feature>
<keyword evidence="11" id="KW-1185">Reference proteome</keyword>
<dbReference type="PANTHER" id="PTHR10796:SF193">
    <property type="entry name" value="SSD DOMAIN-CONTAINING PROTEIN"/>
    <property type="match status" value="1"/>
</dbReference>
<sequence length="937" mass="105846">MVVWSLEPHVRRFFEAYGPVAHRLRYPFIFIPILLTLLLSLGALRLQELRVDDPSYVFTPTTARWRTELKIFTDNWPLNENKFLPGKSFETKRFINVLIKAKDGGNILRDPILKEIKVLNGWIMNNISVPTYDGKFELSYQDLCLSYDWICGANEHIEMLIERKKVHQVIDLTFPRGGTKDNPVYLGTTLGDVTLFPNNTVETAKITQLFYFLKQEQKLLRDYSSAFSYAVERFLLHIYSSDLIELSMAHYQSLQDGLDENAKHFAPNFVFSFATLSFYALACSFTLKRGKKRIDWLKSKPWVAVSGLATTLLAIGSGFGCLLLLGVNYNVINTIIPFLIISIGIDDMFIMVACWESSDSRKPVPQRISQTLAHAGVAITITNVTDILSFAIGCITDLPGIRLFCLYTWVTILFCYVYQLTFVCGWMAVMGEVEAAQRHSLLLYKLYDKVADSTNGNAAKRITYPENLRQFQRTPIKSYSISDYSDDVSQSSNDSGVSSGKISPGESKNNWKKSKCAIIPNTACPVGPPIYRTSAPLPPKDPSSLPHAEPTMIVRFFSKNYAPFILQNSVRAITILAYFIYVIIALYGCMNFQEGLNPANLVTNDHYIAKYFTDIKAFWKKGPQLHVAVLAPPSLIDERQRNAMLNVISSLENTPYTLGREGTVFFLIEYMNYLEELNAELENTEKLWKTKLLKWLKYTGGASQWQSDIKLNKTTQEFEAYRFTIAMKNIVEPNDHKMATKMLREIADKQPFQIEIFHEAFPFADQYLIILPATAMNIGISLICMGIVSFLLVPSIPSGVVTFISIVSIAMGVFGYMTIWGVKLDAVSMISIIMSIGFAVDLSAHIIYAFVTSHGDTRQRVIGALEALGWPIFQGASSTIAGVSILYTVNAYIILTFFKTIWLTMVIGMLHGLLFIPIFLSFIPVGFFRIHKSVEMH</sequence>
<name>A0AAF3FIE7_9BILA</name>
<feature type="compositionally biased region" description="Low complexity" evidence="8">
    <location>
        <begin position="482"/>
        <end position="503"/>
    </location>
</feature>
<comment type="subcellular location">
    <subcellularLocation>
        <location evidence="1">Cell membrane</location>
        <topology evidence="1">Multi-pass membrane protein</topology>
    </subcellularLocation>
</comment>
<keyword evidence="4 9" id="KW-0812">Transmembrane</keyword>
<proteinExistence type="inferred from homology"/>
<evidence type="ECO:0000256" key="1">
    <source>
        <dbReference type="ARBA" id="ARBA00004651"/>
    </source>
</evidence>
<dbReference type="GO" id="GO:0030659">
    <property type="term" value="C:cytoplasmic vesicle membrane"/>
    <property type="evidence" value="ECO:0007669"/>
    <property type="project" value="TreeGrafter"/>
</dbReference>
<evidence type="ECO:0000313" key="12">
    <source>
        <dbReference type="WBParaSite" id="MBELARI_LOCUS6886"/>
    </source>
</evidence>
<evidence type="ECO:0000256" key="7">
    <source>
        <dbReference type="ARBA" id="ARBA00023180"/>
    </source>
</evidence>
<evidence type="ECO:0000256" key="6">
    <source>
        <dbReference type="ARBA" id="ARBA00023136"/>
    </source>
</evidence>
<dbReference type="GO" id="GO:0005886">
    <property type="term" value="C:plasma membrane"/>
    <property type="evidence" value="ECO:0007669"/>
    <property type="project" value="UniProtKB-SubCell"/>
</dbReference>
<evidence type="ECO:0000313" key="11">
    <source>
        <dbReference type="Proteomes" id="UP000887575"/>
    </source>
</evidence>
<evidence type="ECO:0000256" key="8">
    <source>
        <dbReference type="SAM" id="MobiDB-lite"/>
    </source>
</evidence>
<evidence type="ECO:0000259" key="10">
    <source>
        <dbReference type="PROSITE" id="PS50156"/>
    </source>
</evidence>
<feature type="domain" description="SSD" evidence="10">
    <location>
        <begin position="293"/>
        <end position="429"/>
    </location>
</feature>
<protein>
    <recommendedName>
        <fullName evidence="10">SSD domain-containing protein</fullName>
    </recommendedName>
</protein>
<dbReference type="InterPro" id="IPR000731">
    <property type="entry name" value="SSD"/>
</dbReference>
<reference evidence="12" key="1">
    <citation type="submission" date="2024-02" db="UniProtKB">
        <authorList>
            <consortium name="WormBaseParasite"/>
        </authorList>
    </citation>
    <scope>IDENTIFICATION</scope>
</reference>
<dbReference type="InterPro" id="IPR003392">
    <property type="entry name" value="PTHD_SSD"/>
</dbReference>
<evidence type="ECO:0000256" key="3">
    <source>
        <dbReference type="ARBA" id="ARBA00022475"/>
    </source>
</evidence>
<evidence type="ECO:0000256" key="5">
    <source>
        <dbReference type="ARBA" id="ARBA00022989"/>
    </source>
</evidence>
<feature type="transmembrane region" description="Helical" evidence="9">
    <location>
        <begin position="826"/>
        <end position="851"/>
    </location>
</feature>
<dbReference type="Pfam" id="PF02460">
    <property type="entry name" value="Patched"/>
    <property type="match status" value="1"/>
</dbReference>
<dbReference type="Gene3D" id="1.20.1640.10">
    <property type="entry name" value="Multidrug efflux transporter AcrB transmembrane domain"/>
    <property type="match status" value="2"/>
</dbReference>
<keyword evidence="3" id="KW-1003">Cell membrane</keyword>
<evidence type="ECO:0000256" key="2">
    <source>
        <dbReference type="ARBA" id="ARBA00005585"/>
    </source>
</evidence>
<dbReference type="InterPro" id="IPR051697">
    <property type="entry name" value="Patched_domain-protein"/>
</dbReference>
<feature type="transmembrane region" description="Helical" evidence="9">
    <location>
        <begin position="901"/>
        <end position="928"/>
    </location>
</feature>
<feature type="transmembrane region" description="Helical" evidence="9">
    <location>
        <begin position="376"/>
        <end position="400"/>
    </location>
</feature>
<dbReference type="GO" id="GO:0018996">
    <property type="term" value="P:molting cycle, collagen and cuticulin-based cuticle"/>
    <property type="evidence" value="ECO:0007669"/>
    <property type="project" value="TreeGrafter"/>
</dbReference>
<accession>A0AAF3FIE7</accession>
<dbReference type="FunFam" id="1.20.1640.10:FF:000047">
    <property type="entry name" value="PaTched Related family"/>
    <property type="match status" value="1"/>
</dbReference>
<dbReference type="GO" id="GO:0006897">
    <property type="term" value="P:endocytosis"/>
    <property type="evidence" value="ECO:0007669"/>
    <property type="project" value="TreeGrafter"/>
</dbReference>
<dbReference type="PANTHER" id="PTHR10796">
    <property type="entry name" value="PATCHED-RELATED"/>
    <property type="match status" value="1"/>
</dbReference>
<dbReference type="WBParaSite" id="MBELARI_LOCUS6886">
    <property type="protein sequence ID" value="MBELARI_LOCUS6886"/>
    <property type="gene ID" value="MBELARI_LOCUS6886"/>
</dbReference>
<dbReference type="Proteomes" id="UP000887575">
    <property type="component" value="Unassembled WGS sequence"/>
</dbReference>
<feature type="region of interest" description="Disordered" evidence="8">
    <location>
        <begin position="482"/>
        <end position="510"/>
    </location>
</feature>
<dbReference type="FunFam" id="1.20.1640.10:FF:000013">
    <property type="entry name" value="PaTched Related family"/>
    <property type="match status" value="1"/>
</dbReference>
<keyword evidence="7" id="KW-0325">Glycoprotein</keyword>